<comment type="caution">
    <text evidence="1">The sequence shown here is derived from an EMBL/GenBank/DDBJ whole genome shotgun (WGS) entry which is preliminary data.</text>
</comment>
<dbReference type="AlphaFoldDB" id="A0A8S1KZQ1"/>
<protein>
    <submittedName>
        <fullName evidence="1">Uncharacterized protein</fullName>
    </submittedName>
</protein>
<reference evidence="1" key="1">
    <citation type="submission" date="2021-01" db="EMBL/GenBank/DDBJ databases">
        <authorList>
            <consortium name="Genoscope - CEA"/>
            <person name="William W."/>
        </authorList>
    </citation>
    <scope>NUCLEOTIDE SEQUENCE</scope>
</reference>
<organism evidence="1 2">
    <name type="scientific">Paramecium primaurelia</name>
    <dbReference type="NCBI Taxonomy" id="5886"/>
    <lineage>
        <taxon>Eukaryota</taxon>
        <taxon>Sar</taxon>
        <taxon>Alveolata</taxon>
        <taxon>Ciliophora</taxon>
        <taxon>Intramacronucleata</taxon>
        <taxon>Oligohymenophorea</taxon>
        <taxon>Peniculida</taxon>
        <taxon>Parameciidae</taxon>
        <taxon>Paramecium</taxon>
    </lineage>
</organism>
<accession>A0A8S1KZQ1</accession>
<evidence type="ECO:0000313" key="1">
    <source>
        <dbReference type="EMBL" id="CAD8059305.1"/>
    </source>
</evidence>
<dbReference type="OMA" id="HKLKQCQ"/>
<evidence type="ECO:0000313" key="2">
    <source>
        <dbReference type="Proteomes" id="UP000688137"/>
    </source>
</evidence>
<gene>
    <name evidence="1" type="ORF">PPRIM_AZ9-3.1.T0280334</name>
</gene>
<keyword evidence="2" id="KW-1185">Reference proteome</keyword>
<proteinExistence type="predicted"/>
<dbReference type="Proteomes" id="UP000688137">
    <property type="component" value="Unassembled WGS sequence"/>
</dbReference>
<dbReference type="EMBL" id="CAJJDM010000027">
    <property type="protein sequence ID" value="CAD8059305.1"/>
    <property type="molecule type" value="Genomic_DNA"/>
</dbReference>
<name>A0A8S1KZQ1_PARPR</name>
<sequence>MHQRMKSDIRFNQLKLDYLQGYSSKILKSEQDSTQPSQTQIFQGNLLENKTDRQLSPLINSNRQRHKLKQCQSLALENDPDLEEFSIWGDLEELPVGNTQNNKLVSFLELYKYRYEKSTKKPVSCYNVILMTKKLINRHSITRLKYYGINKIQWIDFRDWSKSGNFNTM</sequence>